<name>A0ACC1TDI3_9APHY</name>
<organism evidence="1 2">
    <name type="scientific">Phlebia brevispora</name>
    <dbReference type="NCBI Taxonomy" id="194682"/>
    <lineage>
        <taxon>Eukaryota</taxon>
        <taxon>Fungi</taxon>
        <taxon>Dikarya</taxon>
        <taxon>Basidiomycota</taxon>
        <taxon>Agaricomycotina</taxon>
        <taxon>Agaricomycetes</taxon>
        <taxon>Polyporales</taxon>
        <taxon>Meruliaceae</taxon>
        <taxon>Phlebia</taxon>
    </lineage>
</organism>
<protein>
    <submittedName>
        <fullName evidence="1">Uncharacterized protein</fullName>
    </submittedName>
</protein>
<evidence type="ECO:0000313" key="1">
    <source>
        <dbReference type="EMBL" id="KAJ3558923.1"/>
    </source>
</evidence>
<reference evidence="1" key="1">
    <citation type="submission" date="2022-07" db="EMBL/GenBank/DDBJ databases">
        <title>Genome Sequence of Phlebia brevispora.</title>
        <authorList>
            <person name="Buettner E."/>
        </authorList>
    </citation>
    <scope>NUCLEOTIDE SEQUENCE</scope>
    <source>
        <strain evidence="1">MPL23</strain>
    </source>
</reference>
<proteinExistence type="predicted"/>
<dbReference type="EMBL" id="JANHOG010000057">
    <property type="protein sequence ID" value="KAJ3558923.1"/>
    <property type="molecule type" value="Genomic_DNA"/>
</dbReference>
<evidence type="ECO:0000313" key="2">
    <source>
        <dbReference type="Proteomes" id="UP001148662"/>
    </source>
</evidence>
<accession>A0ACC1TDI3</accession>
<sequence length="623" mass="67840">MPELYCLQEHDVRANTKSSAIISHLLEKFPHGVPRLEGEAKKRMVTSSRKVQPRSQNRERPERVATKGAIVETASANPLRRSGRLVTSSRRTRQSLSSKEEAVGLRPESASACGSPKGADGHSSERRGDVENDVPLFVQGSSARSRRLSEPETSTSSPAISNESTHQDALSCPDNVVSANVLENSAPELGPLGDVGDEDDIPPGDENVPPVAPPGFGWQADFRGPWPPSTRLHQTTPPTPLSRRSDSEEETGLPLPSMPFAAIDDDGQGARQPWIPTERVRRYSPPSGFVLKPEPVTPTLGDEAEHFIKDTLANASTYYSTEHPLKVRGATRKNARKLLREMKGYADDYVAIQGQMDDAVELARLARQDLIALDKKLQEVRRWRRLIERHFLGKLKEDSRLMDGTWTKAGPSGSKPAQFQEEEQMAVEVRKAGKLLCEGPEALQQENIDDDEIPWPNSDTPLGALINQPPLLVLPWNFDTSNCGGEFDENDSDSGDSDRADSAILVLDTDDEEDPAGTVTSPTAHGDTTARPQSESGTESAGQLAAKNAAKSVSPRSVPVESSSGPAPQPSTSVKVPSSNKSAALKRRRDELSDTESIASNDTSASREMEDLDTSPKRLRQRS</sequence>
<gene>
    <name evidence="1" type="ORF">NM688_g649</name>
</gene>
<keyword evidence="2" id="KW-1185">Reference proteome</keyword>
<dbReference type="Proteomes" id="UP001148662">
    <property type="component" value="Unassembled WGS sequence"/>
</dbReference>
<comment type="caution">
    <text evidence="1">The sequence shown here is derived from an EMBL/GenBank/DDBJ whole genome shotgun (WGS) entry which is preliminary data.</text>
</comment>